<dbReference type="RefSeq" id="WP_178377134.1">
    <property type="nucleotide sequence ID" value="NZ_FQWQ01000002.1"/>
</dbReference>
<evidence type="ECO:0000313" key="1">
    <source>
        <dbReference type="EMBL" id="SHH24079.1"/>
    </source>
</evidence>
<accession>A0A1M5RDI3</accession>
<name>A0A1M5RDI3_9BACT</name>
<dbReference type="Pfam" id="PF08811">
    <property type="entry name" value="DUF1800"/>
    <property type="match status" value="1"/>
</dbReference>
<gene>
    <name evidence="1" type="ORF">SAMN04488109_3322</name>
</gene>
<protein>
    <submittedName>
        <fullName evidence="1">Uncharacterized conserved protein, DUF1800 family</fullName>
    </submittedName>
</protein>
<proteinExistence type="predicted"/>
<dbReference type="EMBL" id="FQWQ01000002">
    <property type="protein sequence ID" value="SHH24079.1"/>
    <property type="molecule type" value="Genomic_DNA"/>
</dbReference>
<sequence>MNSPRNLSTALPSLVASLKGYDVLPPSPVVVALNRLTYGATSELTEQVTKRGIKDYLEEQLHPKGEDERVARKLSEATLPIKYNDKDGNPLVDEVRALRLIDAPLSELWKLNDKEANLPYAEKIRALEEVRVASWLRATYSPWQLREVMTEFWHNHFNVNASDQKISTVFPVYDRDVIRKNCFGNFRAFLEDVSKSAAMLYYLDNFTSKASPANENYARELFELHTLGSDFYFNNLYNRWRDVPGATAGKPVGYIDEDVYEAARAFTGWTVADGASSGNDKLPNTGEFYYYDGWHDNYQKRILGNEIEPNQPALSDGHLALDLVAHHPATAKHLCKKLCIRFISDQPPPSVVEGAANVWMQHQKSPDQIAQTLRYILNTKAFAATWGQKVKRPFHLMVSMLRATQAEITPNQGLTGQLSQMGYLHYNWQTPAGHPDTMDYWLSSNSMIARWNVASSLLSVSPNNRIAAHDFARLVPPGMDKPQDLSRFWIERVLQKKKTPDFEQAMIDFLRGEGKADQPIPPDKLNNRLSGLIALLTMTPDFQLI</sequence>
<dbReference type="AlphaFoldDB" id="A0A1M5RDI3"/>
<evidence type="ECO:0000313" key="2">
    <source>
        <dbReference type="Proteomes" id="UP000184212"/>
    </source>
</evidence>
<dbReference type="STRING" id="947013.SAMN04488109_3322"/>
<keyword evidence="2" id="KW-1185">Reference proteome</keyword>
<organism evidence="1 2">
    <name type="scientific">Chryseolinea serpens</name>
    <dbReference type="NCBI Taxonomy" id="947013"/>
    <lineage>
        <taxon>Bacteria</taxon>
        <taxon>Pseudomonadati</taxon>
        <taxon>Bacteroidota</taxon>
        <taxon>Cytophagia</taxon>
        <taxon>Cytophagales</taxon>
        <taxon>Fulvivirgaceae</taxon>
        <taxon>Chryseolinea</taxon>
    </lineage>
</organism>
<dbReference type="Proteomes" id="UP000184212">
    <property type="component" value="Unassembled WGS sequence"/>
</dbReference>
<reference evidence="1 2" key="1">
    <citation type="submission" date="2016-11" db="EMBL/GenBank/DDBJ databases">
        <authorList>
            <person name="Jaros S."/>
            <person name="Januszkiewicz K."/>
            <person name="Wedrychowicz H."/>
        </authorList>
    </citation>
    <scope>NUCLEOTIDE SEQUENCE [LARGE SCALE GENOMIC DNA]</scope>
    <source>
        <strain evidence="1 2">DSM 24574</strain>
    </source>
</reference>
<dbReference type="InterPro" id="IPR014917">
    <property type="entry name" value="DUF1800"/>
</dbReference>